<comment type="caution">
    <text evidence="2">The sequence shown here is derived from an EMBL/GenBank/DDBJ whole genome shotgun (WGS) entry which is preliminary data.</text>
</comment>
<evidence type="ECO:0000313" key="2">
    <source>
        <dbReference type="EMBL" id="KRN05617.1"/>
    </source>
</evidence>
<dbReference type="Gene3D" id="1.20.1440.140">
    <property type="match status" value="1"/>
</dbReference>
<dbReference type="Pfam" id="PF08951">
    <property type="entry name" value="EntA_Immun"/>
    <property type="match status" value="1"/>
</dbReference>
<dbReference type="EMBL" id="AYZF01000017">
    <property type="protein sequence ID" value="KRN05617.1"/>
    <property type="molecule type" value="Genomic_DNA"/>
</dbReference>
<evidence type="ECO:0008006" key="4">
    <source>
        <dbReference type="Google" id="ProtNLM"/>
    </source>
</evidence>
<sequence length="98" mass="10939">MANLNKAAQTAYKILEQMSQELKEQDTLLQEIITQAQTDLKSRDKAVPLVVQKVHSAISNCLLENSLTLSKKNRELLTELMQVATKNGYKIGRPGSII</sequence>
<evidence type="ECO:0000313" key="3">
    <source>
        <dbReference type="Proteomes" id="UP000050961"/>
    </source>
</evidence>
<gene>
    <name evidence="2" type="ORF">FD15_GL002180</name>
</gene>
<organism evidence="2 3">
    <name type="scientific">Liquorilactobacillus sucicola DSM 21376 = JCM 15457</name>
    <dbReference type="NCBI Taxonomy" id="1423806"/>
    <lineage>
        <taxon>Bacteria</taxon>
        <taxon>Bacillati</taxon>
        <taxon>Bacillota</taxon>
        <taxon>Bacilli</taxon>
        <taxon>Lactobacillales</taxon>
        <taxon>Lactobacillaceae</taxon>
        <taxon>Liquorilactobacillus</taxon>
    </lineage>
</organism>
<evidence type="ECO:0000256" key="1">
    <source>
        <dbReference type="SAM" id="Coils"/>
    </source>
</evidence>
<keyword evidence="3" id="KW-1185">Reference proteome</keyword>
<dbReference type="Proteomes" id="UP000050961">
    <property type="component" value="Unassembled WGS sequence"/>
</dbReference>
<dbReference type="InterPro" id="IPR053739">
    <property type="entry name" value="Bact_Immunity_Domain_sf"/>
</dbReference>
<keyword evidence="1" id="KW-0175">Coiled coil</keyword>
<name>A0A0R2DNA2_9LACO</name>
<dbReference type="PATRIC" id="fig|1423806.3.peg.2226"/>
<dbReference type="AlphaFoldDB" id="A0A0R2DNA2"/>
<dbReference type="GO" id="GO:0030153">
    <property type="term" value="P:bacteriocin immunity"/>
    <property type="evidence" value="ECO:0007669"/>
    <property type="project" value="InterPro"/>
</dbReference>
<dbReference type="STRING" id="1423806.FD15_GL002180"/>
<proteinExistence type="predicted"/>
<reference evidence="2 3" key="1">
    <citation type="journal article" date="2015" name="Genome Announc.">
        <title>Expanding the biotechnology potential of lactobacilli through comparative genomics of 213 strains and associated genera.</title>
        <authorList>
            <person name="Sun Z."/>
            <person name="Harris H.M."/>
            <person name="McCann A."/>
            <person name="Guo C."/>
            <person name="Argimon S."/>
            <person name="Zhang W."/>
            <person name="Yang X."/>
            <person name="Jeffery I.B."/>
            <person name="Cooney J.C."/>
            <person name="Kagawa T.F."/>
            <person name="Liu W."/>
            <person name="Song Y."/>
            <person name="Salvetti E."/>
            <person name="Wrobel A."/>
            <person name="Rasinkangas P."/>
            <person name="Parkhill J."/>
            <person name="Rea M.C."/>
            <person name="O'Sullivan O."/>
            <person name="Ritari J."/>
            <person name="Douillard F.P."/>
            <person name="Paul Ross R."/>
            <person name="Yang R."/>
            <person name="Briner A.E."/>
            <person name="Felis G.E."/>
            <person name="de Vos W.M."/>
            <person name="Barrangou R."/>
            <person name="Klaenhammer T.R."/>
            <person name="Caufield P.W."/>
            <person name="Cui Y."/>
            <person name="Zhang H."/>
            <person name="O'Toole P.W."/>
        </authorList>
    </citation>
    <scope>NUCLEOTIDE SEQUENCE [LARGE SCALE GENOMIC DNA]</scope>
    <source>
        <strain evidence="2 3">DSM 21376</strain>
    </source>
</reference>
<accession>A0A0R2DNA2</accession>
<protein>
    <recommendedName>
        <fullName evidence="4">Bacteriocin immunity protein</fullName>
    </recommendedName>
</protein>
<feature type="coiled-coil region" evidence="1">
    <location>
        <begin position="1"/>
        <end position="35"/>
    </location>
</feature>
<dbReference type="InterPro" id="IPR015046">
    <property type="entry name" value="LciA_Immunity-like"/>
</dbReference>